<sequence>MVVELLNINGTVMPHTIIPIIGDGACLFRAISFVLYDTQDKAQEVRKNIVTYVINHSEDYSIMSHDSDGNNYGSSADYFTDMLKFNTYGGLCELVAAEQLFLVFIEVTAPYIHKQAYDSIDRDKLWKALEVLGIPKKYVSLIKGCNNRTVCRVRLLQEMSETFEVKSGLRQEDALSPTLFNLALEKAMREAWDGRKMEVCGERVILAYADDIVIMGETRDEVINTASKLLKASKIIGLRVNEEKTKYLMVARRSPNIDHITVDDYIFKKVEVFKYLGVNLNSNNDMHEEINDRIACGNRCYYSIRRLLKSKLLSHNSKTLLYHSYLRPIITYVSETWSLTKGDSKRLMTFERKVLRKIYGPKLNAESQTYERRKNQELQELYNRPNIISYIKSKRLEWSLLSVPPQQWVMSKPTEVEAETLQPLYSLIMGFHPDHKNFMGCIRKYNNCFQMTSFGAKQIIEDGFMPTFIVKGQVYHLIGSLQALPQQNPQFLQIYFVGDDER</sequence>
<evidence type="ECO:0000259" key="1">
    <source>
        <dbReference type="PROSITE" id="PS50802"/>
    </source>
</evidence>
<dbReference type="PANTHER" id="PTHR47027:SF29">
    <property type="entry name" value="C2H2-TYPE DOMAIN-CONTAINING PROTEIN"/>
    <property type="match status" value="1"/>
</dbReference>
<feature type="domain" description="OTU" evidence="1">
    <location>
        <begin position="15"/>
        <end position="123"/>
    </location>
</feature>
<dbReference type="Gene3D" id="3.30.70.270">
    <property type="match status" value="1"/>
</dbReference>
<accession>A0A5E4MI62</accession>
<keyword evidence="3" id="KW-0808">Transferase</keyword>
<keyword evidence="3" id="KW-0548">Nucleotidyltransferase</keyword>
<dbReference type="OrthoDB" id="6617084at2759"/>
<dbReference type="PROSITE" id="PS50878">
    <property type="entry name" value="RT_POL"/>
    <property type="match status" value="1"/>
</dbReference>
<keyword evidence="3" id="KW-0695">RNA-directed DNA polymerase</keyword>
<dbReference type="Gene3D" id="3.90.70.80">
    <property type="match status" value="1"/>
</dbReference>
<evidence type="ECO:0000313" key="4">
    <source>
        <dbReference type="Proteomes" id="UP000325440"/>
    </source>
</evidence>
<dbReference type="CDD" id="cd22757">
    <property type="entry name" value="OTU_P87_VP80-like"/>
    <property type="match status" value="1"/>
</dbReference>
<dbReference type="PANTHER" id="PTHR47027">
    <property type="entry name" value="REVERSE TRANSCRIPTASE DOMAIN-CONTAINING PROTEIN"/>
    <property type="match status" value="1"/>
</dbReference>
<evidence type="ECO:0000259" key="2">
    <source>
        <dbReference type="PROSITE" id="PS50878"/>
    </source>
</evidence>
<dbReference type="InterPro" id="IPR000477">
    <property type="entry name" value="RT_dom"/>
</dbReference>
<evidence type="ECO:0000313" key="3">
    <source>
        <dbReference type="EMBL" id="VVC31227.1"/>
    </source>
</evidence>
<dbReference type="SUPFAM" id="SSF54001">
    <property type="entry name" value="Cysteine proteinases"/>
    <property type="match status" value="1"/>
</dbReference>
<gene>
    <name evidence="3" type="ORF">CINCED_3A019677</name>
</gene>
<dbReference type="SUPFAM" id="SSF56672">
    <property type="entry name" value="DNA/RNA polymerases"/>
    <property type="match status" value="1"/>
</dbReference>
<dbReference type="InterPro" id="IPR043128">
    <property type="entry name" value="Rev_trsase/Diguanyl_cyclase"/>
</dbReference>
<dbReference type="InterPro" id="IPR003323">
    <property type="entry name" value="OTU_dom"/>
</dbReference>
<dbReference type="AlphaFoldDB" id="A0A5E4MI62"/>
<dbReference type="Pfam" id="PF02338">
    <property type="entry name" value="OTU"/>
    <property type="match status" value="1"/>
</dbReference>
<protein>
    <submittedName>
        <fullName evidence="3">OTU domain,Reverse transcriptase domain</fullName>
    </submittedName>
</protein>
<dbReference type="PRINTS" id="PR01345">
    <property type="entry name" value="CERVTRCPTASE"/>
</dbReference>
<dbReference type="Proteomes" id="UP000325440">
    <property type="component" value="Unassembled WGS sequence"/>
</dbReference>
<dbReference type="InterPro" id="IPR043502">
    <property type="entry name" value="DNA/RNA_pol_sf"/>
</dbReference>
<dbReference type="GO" id="GO:0003964">
    <property type="term" value="F:RNA-directed DNA polymerase activity"/>
    <property type="evidence" value="ECO:0007669"/>
    <property type="project" value="UniProtKB-KW"/>
</dbReference>
<dbReference type="PROSITE" id="PS50802">
    <property type="entry name" value="OTU"/>
    <property type="match status" value="1"/>
</dbReference>
<dbReference type="InterPro" id="IPR038765">
    <property type="entry name" value="Papain-like_cys_pep_sf"/>
</dbReference>
<proteinExistence type="predicted"/>
<feature type="domain" description="Reverse transcriptase" evidence="2">
    <location>
        <begin position="1"/>
        <end position="280"/>
    </location>
</feature>
<dbReference type="Pfam" id="PF00078">
    <property type="entry name" value="RVT_1"/>
    <property type="match status" value="1"/>
</dbReference>
<organism evidence="3 4">
    <name type="scientific">Cinara cedri</name>
    <dbReference type="NCBI Taxonomy" id="506608"/>
    <lineage>
        <taxon>Eukaryota</taxon>
        <taxon>Metazoa</taxon>
        <taxon>Ecdysozoa</taxon>
        <taxon>Arthropoda</taxon>
        <taxon>Hexapoda</taxon>
        <taxon>Insecta</taxon>
        <taxon>Pterygota</taxon>
        <taxon>Neoptera</taxon>
        <taxon>Paraneoptera</taxon>
        <taxon>Hemiptera</taxon>
        <taxon>Sternorrhyncha</taxon>
        <taxon>Aphidomorpha</taxon>
        <taxon>Aphidoidea</taxon>
        <taxon>Aphididae</taxon>
        <taxon>Lachninae</taxon>
        <taxon>Cinara</taxon>
    </lineage>
</organism>
<reference evidence="3 4" key="1">
    <citation type="submission" date="2019-08" db="EMBL/GenBank/DDBJ databases">
        <authorList>
            <person name="Alioto T."/>
            <person name="Alioto T."/>
            <person name="Gomez Garrido J."/>
        </authorList>
    </citation>
    <scope>NUCLEOTIDE SEQUENCE [LARGE SCALE GENOMIC DNA]</scope>
</reference>
<name>A0A5E4MI62_9HEMI</name>
<keyword evidence="4" id="KW-1185">Reference proteome</keyword>
<dbReference type="EMBL" id="CABPRJ010000658">
    <property type="protein sequence ID" value="VVC31227.1"/>
    <property type="molecule type" value="Genomic_DNA"/>
</dbReference>